<evidence type="ECO:0000259" key="2">
    <source>
        <dbReference type="Pfam" id="PF17111"/>
    </source>
</evidence>
<dbReference type="InterPro" id="IPR031348">
    <property type="entry name" value="PigL_N"/>
</dbReference>
<dbReference type="Pfam" id="PF17111">
    <property type="entry name" value="PigL_N"/>
    <property type="match status" value="1"/>
</dbReference>
<evidence type="ECO:0000313" key="4">
    <source>
        <dbReference type="EMBL" id="KMM72099.1"/>
    </source>
</evidence>
<reference evidence="4 5" key="1">
    <citation type="submission" date="2007-06" db="EMBL/GenBank/DDBJ databases">
        <title>The Genome Sequence of Coccidioides posadasii RMSCC_3488.</title>
        <authorList>
            <consortium name="Coccidioides Genome Resources Consortium"/>
            <consortium name="The Broad Institute Genome Sequencing Platform"/>
            <person name="Henn M.R."/>
            <person name="Sykes S."/>
            <person name="Young S."/>
            <person name="Jaffe D."/>
            <person name="Berlin A."/>
            <person name="Alvarez P."/>
            <person name="Butler J."/>
            <person name="Gnerre S."/>
            <person name="Grabherr M."/>
            <person name="Mauceli E."/>
            <person name="Brockman W."/>
            <person name="Kodira C."/>
            <person name="Alvarado L."/>
            <person name="Zeng Q."/>
            <person name="Crawford M."/>
            <person name="Antoine C."/>
            <person name="Devon K."/>
            <person name="Galgiani J."/>
            <person name="Orsborn K."/>
            <person name="Lewis M.L."/>
            <person name="Nusbaum C."/>
            <person name="Galagan J."/>
            <person name="Birren B."/>
        </authorList>
    </citation>
    <scope>NUCLEOTIDE SEQUENCE [LARGE SCALE GENOMIC DNA]</scope>
    <source>
        <strain evidence="4 5">RMSCC 3488</strain>
    </source>
</reference>
<accession>A0A0J6FSS9</accession>
<dbReference type="Pfam" id="PF22893">
    <property type="entry name" value="ULD_2"/>
    <property type="match status" value="1"/>
</dbReference>
<proteinExistence type="predicted"/>
<feature type="region of interest" description="Disordered" evidence="1">
    <location>
        <begin position="359"/>
        <end position="385"/>
    </location>
</feature>
<dbReference type="EMBL" id="DS268113">
    <property type="protein sequence ID" value="KMM72099.1"/>
    <property type="molecule type" value="Genomic_DNA"/>
</dbReference>
<reference evidence="5" key="3">
    <citation type="journal article" date="2010" name="Genome Res.">
        <title>Population genomic sequencing of Coccidioides fungi reveals recent hybridization and transposon control.</title>
        <authorList>
            <person name="Neafsey D.E."/>
            <person name="Barker B.M."/>
            <person name="Sharpton T.J."/>
            <person name="Stajich J.E."/>
            <person name="Park D.J."/>
            <person name="Whiston E."/>
            <person name="Hung C.-Y."/>
            <person name="McMahan C."/>
            <person name="White J."/>
            <person name="Sykes S."/>
            <person name="Heiman D."/>
            <person name="Young S."/>
            <person name="Zeng Q."/>
            <person name="Abouelleil A."/>
            <person name="Aftuck L."/>
            <person name="Bessette D."/>
            <person name="Brown A."/>
            <person name="FitzGerald M."/>
            <person name="Lui A."/>
            <person name="Macdonald J.P."/>
            <person name="Priest M."/>
            <person name="Orbach M.J."/>
            <person name="Galgiani J.N."/>
            <person name="Kirkland T.N."/>
            <person name="Cole G.T."/>
            <person name="Birren B.W."/>
            <person name="Henn M.R."/>
            <person name="Taylor J.W."/>
            <person name="Rounsley S.D."/>
        </authorList>
    </citation>
    <scope>NUCLEOTIDE SEQUENCE [LARGE SCALE GENOMIC DNA]</scope>
    <source>
        <strain evidence="5">RMSCC 3488</strain>
    </source>
</reference>
<gene>
    <name evidence="4" type="ORF">CPAG_08398</name>
</gene>
<dbReference type="Proteomes" id="UP000054567">
    <property type="component" value="Unassembled WGS sequence"/>
</dbReference>
<dbReference type="VEuPathDB" id="FungiDB:CPAG_08398"/>
<dbReference type="PANTHER" id="PTHR38886:SF1">
    <property type="entry name" value="NACHT-NTPASE AND P-LOOP NTPASES N-TERMINAL DOMAIN-CONTAINING PROTEIN"/>
    <property type="match status" value="1"/>
</dbReference>
<organism evidence="4 5">
    <name type="scientific">Coccidioides posadasii RMSCC 3488</name>
    <dbReference type="NCBI Taxonomy" id="454284"/>
    <lineage>
        <taxon>Eukaryota</taxon>
        <taxon>Fungi</taxon>
        <taxon>Dikarya</taxon>
        <taxon>Ascomycota</taxon>
        <taxon>Pezizomycotina</taxon>
        <taxon>Eurotiomycetes</taxon>
        <taxon>Eurotiomycetidae</taxon>
        <taxon>Onygenales</taxon>
        <taxon>Onygenaceae</taxon>
        <taxon>Coccidioides</taxon>
    </lineage>
</organism>
<protein>
    <submittedName>
        <fullName evidence="4">Uncharacterized protein</fullName>
    </submittedName>
</protein>
<feature type="domain" description="Azaphilone pigments biosynthesis cluster protein L N-terminal" evidence="2">
    <location>
        <begin position="19"/>
        <end position="193"/>
    </location>
</feature>
<dbReference type="PANTHER" id="PTHR38886">
    <property type="entry name" value="SESA DOMAIN-CONTAINING PROTEIN"/>
    <property type="match status" value="1"/>
</dbReference>
<sequence length="462" mass="52303">MSVGFGFSVGDFLAALRLVGTVIDALRESSNSGSTYRELLNELYSLETALLRVKRIDLDGSQHGEKLALQQAAAQCQRTIGCFWKKVEKYQPHLQGGGTSSKLKDGWSRIKWAVCRKDDIQNFRAEIAAHTSSIEVLLLTVQMNATTMHARAEQRQYETLAGKIQVLSNQGTTKLAIIADSIAQSVQQGRRLLETSEKVLQTNLRVFQMIHDIQRFLLHIPTQVQRQQPVYMIDAFNKESPFHLEFVRSAEALISILKVNFKASGCGPGMIDRGEFLIEESGTRNLIDISKPWETCFYPGQRVAMCMLFKEKRVRASCPRCGAEFQGPTDKEVECITCGTVFCRVKEPSRAVQTPTWKDIHPDEHVPLDPGKMNKPGKRKHRENDEPDIQMFRRVRIINPMEFARPDTGLITKHNLFLRMKGAIPGDLWKCTRDQALDLYRAEELSKQQGLRKIRGSVVSLT</sequence>
<reference evidence="5" key="2">
    <citation type="journal article" date="2009" name="Genome Res.">
        <title>Comparative genomic analyses of the human fungal pathogens Coccidioides and their relatives.</title>
        <authorList>
            <person name="Sharpton T.J."/>
            <person name="Stajich J.E."/>
            <person name="Rounsley S.D."/>
            <person name="Gardner M.J."/>
            <person name="Wortman J.R."/>
            <person name="Jordar V.S."/>
            <person name="Maiti R."/>
            <person name="Kodira C.D."/>
            <person name="Neafsey D.E."/>
            <person name="Zeng Q."/>
            <person name="Hung C.-Y."/>
            <person name="McMahan C."/>
            <person name="Muszewska A."/>
            <person name="Grynberg M."/>
            <person name="Mandel M.A."/>
            <person name="Kellner E.M."/>
            <person name="Barker B.M."/>
            <person name="Galgiani J.N."/>
            <person name="Orbach M.J."/>
            <person name="Kirkland T.N."/>
            <person name="Cole G.T."/>
            <person name="Henn M.R."/>
            <person name="Birren B.W."/>
            <person name="Taylor J.W."/>
        </authorList>
    </citation>
    <scope>NUCLEOTIDE SEQUENCE [LARGE SCALE GENOMIC DNA]</scope>
    <source>
        <strain evidence="5">RMSCC 3488</strain>
    </source>
</reference>
<dbReference type="AlphaFoldDB" id="A0A0J6FSS9"/>
<evidence type="ECO:0000256" key="1">
    <source>
        <dbReference type="SAM" id="MobiDB-lite"/>
    </source>
</evidence>
<evidence type="ECO:0000313" key="5">
    <source>
        <dbReference type="Proteomes" id="UP000054567"/>
    </source>
</evidence>
<evidence type="ECO:0000259" key="3">
    <source>
        <dbReference type="Pfam" id="PF22893"/>
    </source>
</evidence>
<feature type="domain" description="Ubiquitin-like" evidence="3">
    <location>
        <begin position="226"/>
        <end position="310"/>
    </location>
</feature>
<dbReference type="InterPro" id="IPR054464">
    <property type="entry name" value="ULD_fung"/>
</dbReference>
<dbReference type="OrthoDB" id="3045089at2759"/>
<name>A0A0J6FSS9_COCPO</name>